<dbReference type="PANTHER" id="PTHR12317:SF76">
    <property type="entry name" value="ACYLTRANSFERASE"/>
    <property type="match status" value="1"/>
</dbReference>
<dbReference type="GO" id="GO:0004144">
    <property type="term" value="F:diacylglycerol O-acyltransferase activity"/>
    <property type="evidence" value="ECO:0007669"/>
    <property type="project" value="TreeGrafter"/>
</dbReference>
<keyword evidence="8 10" id="KW-0472">Membrane</keyword>
<evidence type="ECO:0000256" key="9">
    <source>
        <dbReference type="ARBA" id="ARBA00023315"/>
    </source>
</evidence>
<reference evidence="11" key="1">
    <citation type="journal article" date="2020" name="Nature">
        <title>Giant virus diversity and host interactions through global metagenomics.</title>
        <authorList>
            <person name="Schulz F."/>
            <person name="Roux S."/>
            <person name="Paez-Espino D."/>
            <person name="Jungbluth S."/>
            <person name="Walsh D.A."/>
            <person name="Denef V.J."/>
            <person name="McMahon K.D."/>
            <person name="Konstantinidis K.T."/>
            <person name="Eloe-Fadrosh E.A."/>
            <person name="Kyrpides N.C."/>
            <person name="Woyke T."/>
        </authorList>
    </citation>
    <scope>NUCLEOTIDE SEQUENCE</scope>
    <source>
        <strain evidence="11">GVMAG-S-1035303-20</strain>
    </source>
</reference>
<keyword evidence="3" id="KW-0808">Transferase</keyword>
<keyword evidence="5" id="KW-0256">Endoplasmic reticulum</keyword>
<keyword evidence="6 10" id="KW-1133">Transmembrane helix</keyword>
<organism evidence="11">
    <name type="scientific">viral metagenome</name>
    <dbReference type="NCBI Taxonomy" id="1070528"/>
    <lineage>
        <taxon>unclassified sequences</taxon>
        <taxon>metagenomes</taxon>
        <taxon>organismal metagenomes</taxon>
    </lineage>
</organism>
<keyword evidence="2" id="KW-0444">Lipid biosynthesis</keyword>
<dbReference type="Pfam" id="PF03982">
    <property type="entry name" value="DAGAT"/>
    <property type="match status" value="1"/>
</dbReference>
<dbReference type="AlphaFoldDB" id="A0A6C0AIT7"/>
<protein>
    <recommendedName>
        <fullName evidence="12">Acyltransferase</fullName>
    </recommendedName>
</protein>
<keyword evidence="4 10" id="KW-0812">Transmembrane</keyword>
<keyword evidence="9" id="KW-0012">Acyltransferase</keyword>
<evidence type="ECO:0000256" key="8">
    <source>
        <dbReference type="ARBA" id="ARBA00023136"/>
    </source>
</evidence>
<dbReference type="CDD" id="cd07987">
    <property type="entry name" value="LPLAT_MGAT-like"/>
    <property type="match status" value="1"/>
</dbReference>
<accession>A0A6C0AIT7</accession>
<feature type="transmembrane region" description="Helical" evidence="10">
    <location>
        <begin position="6"/>
        <end position="39"/>
    </location>
</feature>
<evidence type="ECO:0000256" key="6">
    <source>
        <dbReference type="ARBA" id="ARBA00022989"/>
    </source>
</evidence>
<dbReference type="PANTHER" id="PTHR12317">
    <property type="entry name" value="DIACYLGLYCEROL O-ACYLTRANSFERASE"/>
    <property type="match status" value="1"/>
</dbReference>
<evidence type="ECO:0000256" key="10">
    <source>
        <dbReference type="SAM" id="Phobius"/>
    </source>
</evidence>
<dbReference type="EMBL" id="MN740650">
    <property type="protein sequence ID" value="QHS79668.1"/>
    <property type="molecule type" value="Genomic_DNA"/>
</dbReference>
<keyword evidence="7" id="KW-0443">Lipid metabolism</keyword>
<dbReference type="GO" id="GO:0019432">
    <property type="term" value="P:triglyceride biosynthetic process"/>
    <property type="evidence" value="ECO:0007669"/>
    <property type="project" value="TreeGrafter"/>
</dbReference>
<evidence type="ECO:0000313" key="11">
    <source>
        <dbReference type="EMBL" id="QHS79668.1"/>
    </source>
</evidence>
<evidence type="ECO:0008006" key="12">
    <source>
        <dbReference type="Google" id="ProtNLM"/>
    </source>
</evidence>
<evidence type="ECO:0000256" key="3">
    <source>
        <dbReference type="ARBA" id="ARBA00022679"/>
    </source>
</evidence>
<name>A0A6C0AIT7_9ZZZZ</name>
<evidence type="ECO:0000256" key="5">
    <source>
        <dbReference type="ARBA" id="ARBA00022824"/>
    </source>
</evidence>
<evidence type="ECO:0000256" key="2">
    <source>
        <dbReference type="ARBA" id="ARBA00022516"/>
    </source>
</evidence>
<proteinExistence type="predicted"/>
<sequence>MSWIYLWPLVFLGAMVVLILVVLLMGANLLLGLVVLSLYGLTPKEALFDSVVERLRNESVEENLRATFPMVECPPDLPPSCIFVWNPHGLISVSSALFNSLRVCRHPNYKPNHVVSLPFYHYIPLVGDIGRYVGAIPSDYGSIKKTVEKGESVSVMLGGVREMNLADPRKMVLYIKKRSGIFKIAAETGTPLVPVITYGENELFPRSDNWMVEQMNAWLHSTFGLSIPVPSWTSLLHWFEVSYRPLKPIPTYVGHPVRDKDPDALKEKYMKAIQTLFDTTSPPDYSLEII</sequence>
<evidence type="ECO:0000256" key="4">
    <source>
        <dbReference type="ARBA" id="ARBA00022692"/>
    </source>
</evidence>
<dbReference type="InterPro" id="IPR007130">
    <property type="entry name" value="DAGAT"/>
</dbReference>
<dbReference type="GO" id="GO:0005789">
    <property type="term" value="C:endoplasmic reticulum membrane"/>
    <property type="evidence" value="ECO:0007669"/>
    <property type="project" value="UniProtKB-SubCell"/>
</dbReference>
<comment type="subcellular location">
    <subcellularLocation>
        <location evidence="1">Endoplasmic reticulum membrane</location>
        <topology evidence="1">Multi-pass membrane protein</topology>
    </subcellularLocation>
</comment>
<evidence type="ECO:0000256" key="7">
    <source>
        <dbReference type="ARBA" id="ARBA00023098"/>
    </source>
</evidence>
<evidence type="ECO:0000256" key="1">
    <source>
        <dbReference type="ARBA" id="ARBA00004477"/>
    </source>
</evidence>